<protein>
    <recommendedName>
        <fullName evidence="2">LysM domain-containing protein</fullName>
    </recommendedName>
</protein>
<feature type="chain" id="PRO_5020218510" description="LysM domain-containing protein" evidence="1">
    <location>
        <begin position="23"/>
        <end position="231"/>
    </location>
</feature>
<name>A0A4Q4NDJ3_ALTAL</name>
<evidence type="ECO:0000259" key="2">
    <source>
        <dbReference type="PROSITE" id="PS51782"/>
    </source>
</evidence>
<sequence>MTMFKKTSPLFFLLPIVQVASAQDACDASMLNTTVRTWPVTSTDTIFSIAASTSRGVCNIARANRMADANLMVAGETLLIPGESCAQDIDNTTCLVPNMTYCASCVPGGLHTYNARYNDTRASIALKFQVSLDTITTMGVNVSAQSADAVIAADTQIKIPQCSPSQCTVQPYKFTFGTYVDLANELNTTVGQIMAFNPTYNYSSKTDVDDSPIISLPMNCRNSTGNITVIS</sequence>
<dbReference type="Pfam" id="PF01476">
    <property type="entry name" value="LysM"/>
    <property type="match status" value="1"/>
</dbReference>
<evidence type="ECO:0000256" key="1">
    <source>
        <dbReference type="SAM" id="SignalP"/>
    </source>
</evidence>
<dbReference type="VEuPathDB" id="FungiDB:CC77DRAFT_1027820"/>
<dbReference type="SUPFAM" id="SSF54106">
    <property type="entry name" value="LysM domain"/>
    <property type="match status" value="1"/>
</dbReference>
<dbReference type="CDD" id="cd00118">
    <property type="entry name" value="LysM"/>
    <property type="match status" value="1"/>
</dbReference>
<organism evidence="3 4">
    <name type="scientific">Alternaria alternata</name>
    <name type="common">Alternaria rot fungus</name>
    <name type="synonym">Torula alternata</name>
    <dbReference type="NCBI Taxonomy" id="5599"/>
    <lineage>
        <taxon>Eukaryota</taxon>
        <taxon>Fungi</taxon>
        <taxon>Dikarya</taxon>
        <taxon>Ascomycota</taxon>
        <taxon>Pezizomycotina</taxon>
        <taxon>Dothideomycetes</taxon>
        <taxon>Pleosporomycetidae</taxon>
        <taxon>Pleosporales</taxon>
        <taxon>Pleosporineae</taxon>
        <taxon>Pleosporaceae</taxon>
        <taxon>Alternaria</taxon>
        <taxon>Alternaria sect. Alternaria</taxon>
        <taxon>Alternaria alternata complex</taxon>
    </lineage>
</organism>
<feature type="domain" description="LysM" evidence="2">
    <location>
        <begin position="36"/>
        <end position="80"/>
    </location>
</feature>
<dbReference type="Gene3D" id="3.10.350.10">
    <property type="entry name" value="LysM domain"/>
    <property type="match status" value="2"/>
</dbReference>
<dbReference type="AlphaFoldDB" id="A0A4Q4NDJ3"/>
<dbReference type="InterPro" id="IPR036779">
    <property type="entry name" value="LysM_dom_sf"/>
</dbReference>
<dbReference type="PROSITE" id="PS51782">
    <property type="entry name" value="LYSM"/>
    <property type="match status" value="1"/>
</dbReference>
<feature type="signal peptide" evidence="1">
    <location>
        <begin position="1"/>
        <end position="22"/>
    </location>
</feature>
<accession>A0A4Q4NDJ3</accession>
<evidence type="ECO:0000313" key="4">
    <source>
        <dbReference type="Proteomes" id="UP000291422"/>
    </source>
</evidence>
<comment type="caution">
    <text evidence="3">The sequence shown here is derived from an EMBL/GenBank/DDBJ whole genome shotgun (WGS) entry which is preliminary data.</text>
</comment>
<proteinExistence type="predicted"/>
<evidence type="ECO:0000313" key="3">
    <source>
        <dbReference type="EMBL" id="RYN73583.1"/>
    </source>
</evidence>
<reference evidence="4" key="1">
    <citation type="journal article" date="2019" name="bioRxiv">
        <title>Genomics, evolutionary history and diagnostics of the Alternaria alternata species group including apple and Asian pear pathotypes.</title>
        <authorList>
            <person name="Armitage A.D."/>
            <person name="Cockerton H.M."/>
            <person name="Sreenivasaprasad S."/>
            <person name="Woodhall J.W."/>
            <person name="Lane C.R."/>
            <person name="Harrison R.J."/>
            <person name="Clarkson J.P."/>
        </authorList>
    </citation>
    <scope>NUCLEOTIDE SEQUENCE [LARGE SCALE GENOMIC DNA]</scope>
    <source>
        <strain evidence="4">FERA 1177</strain>
    </source>
</reference>
<gene>
    <name evidence="3" type="ORF">AA0117_g7527</name>
</gene>
<dbReference type="InterPro" id="IPR018392">
    <property type="entry name" value="LysM"/>
</dbReference>
<dbReference type="EMBL" id="PDXD01000020">
    <property type="protein sequence ID" value="RYN73583.1"/>
    <property type="molecule type" value="Genomic_DNA"/>
</dbReference>
<keyword evidence="1" id="KW-0732">Signal</keyword>
<dbReference type="Proteomes" id="UP000291422">
    <property type="component" value="Unassembled WGS sequence"/>
</dbReference>